<dbReference type="PANTHER" id="PTHR43822">
    <property type="entry name" value="HOMOACONITASE, MITOCHONDRIAL-RELATED"/>
    <property type="match status" value="1"/>
</dbReference>
<evidence type="ECO:0000256" key="11">
    <source>
        <dbReference type="ARBA" id="ARBA00023014"/>
    </source>
</evidence>
<dbReference type="InterPro" id="IPR036008">
    <property type="entry name" value="Aconitase_4Fe-4S_dom"/>
</dbReference>
<evidence type="ECO:0000259" key="15">
    <source>
        <dbReference type="Pfam" id="PF00330"/>
    </source>
</evidence>
<comment type="pathway">
    <text evidence="4">Amino-acid biosynthesis; L-leucine biosynthesis; L-leucine from 3-methyl-2-oxobutanoate: step 2/4.</text>
</comment>
<dbReference type="InterPro" id="IPR015931">
    <property type="entry name" value="Acnase/IPM_dHydase_lsu_aba_1/3"/>
</dbReference>
<evidence type="ECO:0000313" key="17">
    <source>
        <dbReference type="Proteomes" id="UP000218811"/>
    </source>
</evidence>
<evidence type="ECO:0000256" key="3">
    <source>
        <dbReference type="ARBA" id="ARBA00002695"/>
    </source>
</evidence>
<sequence length="277" mass="29922">MPAPVQQPRTRCNKVWDGHDTDAQNDGLALSYVDCLQAFESLSVILIIAETLLQKKSKNMRITVESNLVEGVTSKDVILTGCVIDIEGGACGGMITPDKVTFAYLHNRPLAPKGEVWDRTEAYWHMLKSDEGGEAGCSMCLGMNPDNFEPEERCTSRSNRSPEGRQGLCGHTHLASPGMAAAAALTSRFTDVRKFLGATTKVGPKSKVTSVLDFLTDPGIAKPEHETAAQQMASSSLDKPLPSAETSSSVAPFSVLTRDTDSLRLWNWPSQGPPMAK</sequence>
<evidence type="ECO:0000256" key="2">
    <source>
        <dbReference type="ARBA" id="ARBA00001966"/>
    </source>
</evidence>
<dbReference type="Pfam" id="PF00330">
    <property type="entry name" value="Aconitase"/>
    <property type="match status" value="2"/>
</dbReference>
<name>A0A2H3JRI8_WOLCO</name>
<evidence type="ECO:0000256" key="4">
    <source>
        <dbReference type="ARBA" id="ARBA00004729"/>
    </source>
</evidence>
<keyword evidence="13" id="KW-0100">Branched-chain amino acid biosynthesis</keyword>
<feature type="domain" description="Aconitase/3-isopropylmalate dehydratase large subunit alpha/beta/alpha" evidence="15">
    <location>
        <begin position="80"/>
        <end position="132"/>
    </location>
</feature>
<keyword evidence="6" id="KW-0432">Leucine biosynthesis</keyword>
<accession>A0A2H3JRI8</accession>
<evidence type="ECO:0000256" key="9">
    <source>
        <dbReference type="ARBA" id="ARBA00022723"/>
    </source>
</evidence>
<evidence type="ECO:0000256" key="1">
    <source>
        <dbReference type="ARBA" id="ARBA00000491"/>
    </source>
</evidence>
<dbReference type="STRING" id="742152.A0A2H3JRI8"/>
<feature type="compositionally biased region" description="Polar residues" evidence="14">
    <location>
        <begin position="228"/>
        <end position="237"/>
    </location>
</feature>
<dbReference type="Gene3D" id="3.30.499.10">
    <property type="entry name" value="Aconitase, domain 3"/>
    <property type="match status" value="1"/>
</dbReference>
<feature type="domain" description="Aconitase/3-isopropylmalate dehydratase large subunit alpha/beta/alpha" evidence="15">
    <location>
        <begin position="134"/>
        <end position="186"/>
    </location>
</feature>
<evidence type="ECO:0000256" key="8">
    <source>
        <dbReference type="ARBA" id="ARBA00022605"/>
    </source>
</evidence>
<evidence type="ECO:0000256" key="14">
    <source>
        <dbReference type="SAM" id="MobiDB-lite"/>
    </source>
</evidence>
<keyword evidence="17" id="KW-1185">Reference proteome</keyword>
<gene>
    <name evidence="16" type="ORF">WOLCODRAFT_158839</name>
</gene>
<dbReference type="OrthoDB" id="2279155at2759"/>
<dbReference type="GO" id="GO:0046872">
    <property type="term" value="F:metal ion binding"/>
    <property type="evidence" value="ECO:0007669"/>
    <property type="project" value="UniProtKB-KW"/>
</dbReference>
<keyword evidence="9" id="KW-0479">Metal-binding</keyword>
<evidence type="ECO:0000256" key="10">
    <source>
        <dbReference type="ARBA" id="ARBA00023004"/>
    </source>
</evidence>
<protein>
    <recommendedName>
        <fullName evidence="5">3-isopropylmalate dehydratase</fullName>
        <ecNumber evidence="5">4.2.1.33</ecNumber>
    </recommendedName>
</protein>
<evidence type="ECO:0000256" key="12">
    <source>
        <dbReference type="ARBA" id="ARBA00023239"/>
    </source>
</evidence>
<keyword evidence="8" id="KW-0028">Amino-acid biosynthesis</keyword>
<evidence type="ECO:0000256" key="7">
    <source>
        <dbReference type="ARBA" id="ARBA00022485"/>
    </source>
</evidence>
<reference evidence="16 17" key="1">
    <citation type="journal article" date="2012" name="Science">
        <title>The Paleozoic origin of enzymatic lignin decomposition reconstructed from 31 fungal genomes.</title>
        <authorList>
            <person name="Floudas D."/>
            <person name="Binder M."/>
            <person name="Riley R."/>
            <person name="Barry K."/>
            <person name="Blanchette R.A."/>
            <person name="Henrissat B."/>
            <person name="Martinez A.T."/>
            <person name="Otillar R."/>
            <person name="Spatafora J.W."/>
            <person name="Yadav J.S."/>
            <person name="Aerts A."/>
            <person name="Benoit I."/>
            <person name="Boyd A."/>
            <person name="Carlson A."/>
            <person name="Copeland A."/>
            <person name="Coutinho P.M."/>
            <person name="de Vries R.P."/>
            <person name="Ferreira P."/>
            <person name="Findley K."/>
            <person name="Foster B."/>
            <person name="Gaskell J."/>
            <person name="Glotzer D."/>
            <person name="Gorecki P."/>
            <person name="Heitman J."/>
            <person name="Hesse C."/>
            <person name="Hori C."/>
            <person name="Igarashi K."/>
            <person name="Jurgens J.A."/>
            <person name="Kallen N."/>
            <person name="Kersten P."/>
            <person name="Kohler A."/>
            <person name="Kuees U."/>
            <person name="Kumar T.K.A."/>
            <person name="Kuo A."/>
            <person name="LaButti K."/>
            <person name="Larrondo L.F."/>
            <person name="Lindquist E."/>
            <person name="Ling A."/>
            <person name="Lombard V."/>
            <person name="Lucas S."/>
            <person name="Lundell T."/>
            <person name="Martin R."/>
            <person name="McLaughlin D.J."/>
            <person name="Morgenstern I."/>
            <person name="Morin E."/>
            <person name="Murat C."/>
            <person name="Nagy L.G."/>
            <person name="Nolan M."/>
            <person name="Ohm R.A."/>
            <person name="Patyshakuliyeva A."/>
            <person name="Rokas A."/>
            <person name="Ruiz-Duenas F.J."/>
            <person name="Sabat G."/>
            <person name="Salamov A."/>
            <person name="Samejima M."/>
            <person name="Schmutz J."/>
            <person name="Slot J.C."/>
            <person name="St John F."/>
            <person name="Stenlid J."/>
            <person name="Sun H."/>
            <person name="Sun S."/>
            <person name="Syed K."/>
            <person name="Tsang A."/>
            <person name="Wiebenga A."/>
            <person name="Young D."/>
            <person name="Pisabarro A."/>
            <person name="Eastwood D.C."/>
            <person name="Martin F."/>
            <person name="Cullen D."/>
            <person name="Grigoriev I.V."/>
            <person name="Hibbett D.S."/>
        </authorList>
    </citation>
    <scope>NUCLEOTIDE SEQUENCE [LARGE SCALE GENOMIC DNA]</scope>
    <source>
        <strain evidence="16 17">MD-104</strain>
    </source>
</reference>
<evidence type="ECO:0000256" key="6">
    <source>
        <dbReference type="ARBA" id="ARBA00022430"/>
    </source>
</evidence>
<evidence type="ECO:0000313" key="16">
    <source>
        <dbReference type="EMBL" id="PCH39284.1"/>
    </source>
</evidence>
<dbReference type="GO" id="GO:0009098">
    <property type="term" value="P:L-leucine biosynthetic process"/>
    <property type="evidence" value="ECO:0007669"/>
    <property type="project" value="UniProtKB-KW"/>
</dbReference>
<evidence type="ECO:0000256" key="13">
    <source>
        <dbReference type="ARBA" id="ARBA00023304"/>
    </source>
</evidence>
<dbReference type="SUPFAM" id="SSF53732">
    <property type="entry name" value="Aconitase iron-sulfur domain"/>
    <property type="match status" value="1"/>
</dbReference>
<dbReference type="InterPro" id="IPR050067">
    <property type="entry name" value="IPM_dehydratase_rel_enz"/>
</dbReference>
<dbReference type="Proteomes" id="UP000218811">
    <property type="component" value="Unassembled WGS sequence"/>
</dbReference>
<keyword evidence="11" id="KW-0411">Iron-sulfur</keyword>
<keyword evidence="7" id="KW-0004">4Fe-4S</keyword>
<dbReference type="EMBL" id="KB467976">
    <property type="protein sequence ID" value="PCH39284.1"/>
    <property type="molecule type" value="Genomic_DNA"/>
</dbReference>
<comment type="cofactor">
    <cofactor evidence="2">
        <name>[4Fe-4S] cluster</name>
        <dbReference type="ChEBI" id="CHEBI:49883"/>
    </cofactor>
</comment>
<comment type="function">
    <text evidence="3">Catalyzes the isomerization between 2-isopropylmalate and 3-isopropylmalate, via the formation of 2-isopropylmaleate.</text>
</comment>
<dbReference type="PANTHER" id="PTHR43822:SF9">
    <property type="entry name" value="3-ISOPROPYLMALATE DEHYDRATASE"/>
    <property type="match status" value="1"/>
</dbReference>
<dbReference type="GO" id="GO:0051539">
    <property type="term" value="F:4 iron, 4 sulfur cluster binding"/>
    <property type="evidence" value="ECO:0007669"/>
    <property type="project" value="UniProtKB-KW"/>
</dbReference>
<dbReference type="InterPro" id="IPR001030">
    <property type="entry name" value="Acoase/IPM_deHydtase_lsu_aba"/>
</dbReference>
<dbReference type="EC" id="4.2.1.33" evidence="5"/>
<keyword evidence="10" id="KW-0408">Iron</keyword>
<feature type="region of interest" description="Disordered" evidence="14">
    <location>
        <begin position="228"/>
        <end position="253"/>
    </location>
</feature>
<dbReference type="AlphaFoldDB" id="A0A2H3JRI8"/>
<proteinExistence type="predicted"/>
<organism evidence="16 17">
    <name type="scientific">Wolfiporia cocos (strain MD-104)</name>
    <name type="common">Brown rot fungus</name>
    <dbReference type="NCBI Taxonomy" id="742152"/>
    <lineage>
        <taxon>Eukaryota</taxon>
        <taxon>Fungi</taxon>
        <taxon>Dikarya</taxon>
        <taxon>Basidiomycota</taxon>
        <taxon>Agaricomycotina</taxon>
        <taxon>Agaricomycetes</taxon>
        <taxon>Polyporales</taxon>
        <taxon>Phaeolaceae</taxon>
        <taxon>Wolfiporia</taxon>
    </lineage>
</organism>
<dbReference type="GO" id="GO:0003861">
    <property type="term" value="F:3-isopropylmalate dehydratase activity"/>
    <property type="evidence" value="ECO:0007669"/>
    <property type="project" value="UniProtKB-EC"/>
</dbReference>
<comment type="catalytic activity">
    <reaction evidence="1">
        <text>(2R,3S)-3-isopropylmalate = (2S)-2-isopropylmalate</text>
        <dbReference type="Rhea" id="RHEA:32287"/>
        <dbReference type="ChEBI" id="CHEBI:1178"/>
        <dbReference type="ChEBI" id="CHEBI:35121"/>
        <dbReference type="EC" id="4.2.1.33"/>
    </reaction>
</comment>
<keyword evidence="12" id="KW-0456">Lyase</keyword>
<evidence type="ECO:0000256" key="5">
    <source>
        <dbReference type="ARBA" id="ARBA00011998"/>
    </source>
</evidence>